<dbReference type="InterPro" id="IPR002508">
    <property type="entry name" value="MurNAc-LAA_cat"/>
</dbReference>
<evidence type="ECO:0000313" key="7">
    <source>
        <dbReference type="Proteomes" id="UP000286598"/>
    </source>
</evidence>
<comment type="caution">
    <text evidence="6">The sequence shown here is derived from an EMBL/GenBank/DDBJ whole genome shotgun (WGS) entry which is preliminary data.</text>
</comment>
<proteinExistence type="predicted"/>
<keyword evidence="3" id="KW-0378">Hydrolase</keyword>
<evidence type="ECO:0000259" key="5">
    <source>
        <dbReference type="SMART" id="SM00646"/>
    </source>
</evidence>
<gene>
    <name evidence="6" type="ORF">DW060_02920</name>
</gene>
<organism evidence="6 7">
    <name type="scientific">Leyella stercorea</name>
    <dbReference type="NCBI Taxonomy" id="363265"/>
    <lineage>
        <taxon>Bacteria</taxon>
        <taxon>Pseudomonadati</taxon>
        <taxon>Bacteroidota</taxon>
        <taxon>Bacteroidia</taxon>
        <taxon>Bacteroidales</taxon>
        <taxon>Prevotellaceae</taxon>
        <taxon>Leyella</taxon>
    </lineage>
</organism>
<sequence>MAKKILLILILIISFVTGIAGANKKFTLVIDPGHGGRDSGAPGAFSVEKNINLNVALAFGRYVEQNCPDVRVVYTRKTDVFIPLYERANIANNCKADLFISVHTNALKGVHTARGFETYTLGDGRSHAKETNLEVAKRENSVIFLEKDYKQHYVGFDPNSPESNIVFELIQEKNLSKSIDFAKMLQKHVCRGANRQNKGVHQQNLAVLRLTSMPACLIELGYISTPDEERFLNNKQSIDIMGRAIYNAFAEYKNKYDRGITVPYKTMSQPLQETSTENTEKPKTTKSVETPTQESATTEAKQPENKTTPQRQNTPQQNVVVDDNKPVFKIQILVSRNKFKANNKVFKGITDVDFYEENGMYKYTCGASNNYNNVYQRRKEVIADFPGAFIIAFKNGEKIDVNAGIREFKNNRSTK</sequence>
<feature type="compositionally biased region" description="Polar residues" evidence="4">
    <location>
        <begin position="285"/>
        <end position="300"/>
    </location>
</feature>
<dbReference type="GO" id="GO:0008745">
    <property type="term" value="F:N-acetylmuramoyl-L-alanine amidase activity"/>
    <property type="evidence" value="ECO:0007669"/>
    <property type="project" value="UniProtKB-EC"/>
</dbReference>
<comment type="catalytic activity">
    <reaction evidence="1">
        <text>Hydrolyzes the link between N-acetylmuramoyl residues and L-amino acid residues in certain cell-wall glycopeptides.</text>
        <dbReference type="EC" id="3.5.1.28"/>
    </reaction>
</comment>
<evidence type="ECO:0000313" key="6">
    <source>
        <dbReference type="EMBL" id="RHK52135.1"/>
    </source>
</evidence>
<dbReference type="Proteomes" id="UP000286598">
    <property type="component" value="Unassembled WGS sequence"/>
</dbReference>
<feature type="domain" description="MurNAc-LAA" evidence="5">
    <location>
        <begin position="88"/>
        <end position="250"/>
    </location>
</feature>
<evidence type="ECO:0000256" key="1">
    <source>
        <dbReference type="ARBA" id="ARBA00001561"/>
    </source>
</evidence>
<dbReference type="GO" id="GO:0030288">
    <property type="term" value="C:outer membrane-bounded periplasmic space"/>
    <property type="evidence" value="ECO:0007669"/>
    <property type="project" value="TreeGrafter"/>
</dbReference>
<feature type="region of interest" description="Disordered" evidence="4">
    <location>
        <begin position="267"/>
        <end position="321"/>
    </location>
</feature>
<dbReference type="OrthoDB" id="9806267at2"/>
<dbReference type="PANTHER" id="PTHR30404">
    <property type="entry name" value="N-ACETYLMURAMOYL-L-ALANINE AMIDASE"/>
    <property type="match status" value="1"/>
</dbReference>
<dbReference type="SMART" id="SM00646">
    <property type="entry name" value="Ami_3"/>
    <property type="match status" value="1"/>
</dbReference>
<evidence type="ECO:0000256" key="4">
    <source>
        <dbReference type="SAM" id="MobiDB-lite"/>
    </source>
</evidence>
<dbReference type="PANTHER" id="PTHR30404:SF0">
    <property type="entry name" value="N-ACETYLMURAMOYL-L-ALANINE AMIDASE AMIC"/>
    <property type="match status" value="1"/>
</dbReference>
<name>A0A3R6MN41_9BACT</name>
<reference evidence="6 7" key="1">
    <citation type="submission" date="2018-08" db="EMBL/GenBank/DDBJ databases">
        <title>A genome reference for cultivated species of the human gut microbiota.</title>
        <authorList>
            <person name="Zou Y."/>
            <person name="Xue W."/>
            <person name="Luo G."/>
        </authorList>
    </citation>
    <scope>NUCLEOTIDE SEQUENCE [LARGE SCALE GENOMIC DNA]</scope>
    <source>
        <strain evidence="6 7">AF42-9</strain>
    </source>
</reference>
<dbReference type="SUPFAM" id="SSF53187">
    <property type="entry name" value="Zn-dependent exopeptidases"/>
    <property type="match status" value="1"/>
</dbReference>
<feature type="compositionally biased region" description="Polar residues" evidence="4">
    <location>
        <begin position="267"/>
        <end position="277"/>
    </location>
</feature>
<dbReference type="Gene3D" id="3.40.630.40">
    <property type="entry name" value="Zn-dependent exopeptidases"/>
    <property type="match status" value="1"/>
</dbReference>
<protein>
    <recommendedName>
        <fullName evidence="2">N-acetylmuramoyl-L-alanine amidase</fullName>
        <ecNumber evidence="2">3.5.1.28</ecNumber>
    </recommendedName>
</protein>
<dbReference type="InterPro" id="IPR050695">
    <property type="entry name" value="N-acetylmuramoyl_amidase_3"/>
</dbReference>
<dbReference type="CDD" id="cd02696">
    <property type="entry name" value="MurNAc-LAA"/>
    <property type="match status" value="1"/>
</dbReference>
<dbReference type="EC" id="3.5.1.28" evidence="2"/>
<dbReference type="FunFam" id="3.40.630.40:FF:000005">
    <property type="entry name" value="N-acetylmuramoyl-L-alanine amidase (AmiA)"/>
    <property type="match status" value="1"/>
</dbReference>
<evidence type="ECO:0000256" key="3">
    <source>
        <dbReference type="ARBA" id="ARBA00022801"/>
    </source>
</evidence>
<dbReference type="Pfam" id="PF01520">
    <property type="entry name" value="Amidase_3"/>
    <property type="match status" value="1"/>
</dbReference>
<dbReference type="GO" id="GO:0009253">
    <property type="term" value="P:peptidoglycan catabolic process"/>
    <property type="evidence" value="ECO:0007669"/>
    <property type="project" value="InterPro"/>
</dbReference>
<accession>A0A3R6MN41</accession>
<keyword evidence="7" id="KW-1185">Reference proteome</keyword>
<evidence type="ECO:0000256" key="2">
    <source>
        <dbReference type="ARBA" id="ARBA00011901"/>
    </source>
</evidence>
<dbReference type="AlphaFoldDB" id="A0A3R6MN41"/>
<dbReference type="EMBL" id="QRNO01000008">
    <property type="protein sequence ID" value="RHK52135.1"/>
    <property type="molecule type" value="Genomic_DNA"/>
</dbReference>
<feature type="compositionally biased region" description="Low complexity" evidence="4">
    <location>
        <begin position="307"/>
        <end position="321"/>
    </location>
</feature>